<dbReference type="GO" id="GO:0005634">
    <property type="term" value="C:nucleus"/>
    <property type="evidence" value="ECO:0007669"/>
    <property type="project" value="TreeGrafter"/>
</dbReference>
<dbReference type="AlphaFoldDB" id="A0A3R7JWU8"/>
<feature type="region of interest" description="Disordered" evidence="1">
    <location>
        <begin position="804"/>
        <end position="864"/>
    </location>
</feature>
<dbReference type="Proteomes" id="UP000285883">
    <property type="component" value="Unassembled WGS sequence"/>
</dbReference>
<name>A0A3R7JWU8_9STRA</name>
<accession>A0A3R7JWU8</accession>
<feature type="compositionally biased region" description="Acidic residues" evidence="1">
    <location>
        <begin position="848"/>
        <end position="864"/>
    </location>
</feature>
<dbReference type="PANTHER" id="PTHR14932:SF1">
    <property type="entry name" value="RAB-LIKE PROTEIN 6"/>
    <property type="match status" value="1"/>
</dbReference>
<feature type="compositionally biased region" description="Basic and acidic residues" evidence="1">
    <location>
        <begin position="822"/>
        <end position="832"/>
    </location>
</feature>
<dbReference type="EMBL" id="MAYM02000717">
    <property type="protein sequence ID" value="RLN36667.1"/>
    <property type="molecule type" value="Genomic_DNA"/>
</dbReference>
<evidence type="ECO:0008006" key="6">
    <source>
        <dbReference type="Google" id="ProtNLM"/>
    </source>
</evidence>
<feature type="compositionally biased region" description="Low complexity" evidence="1">
    <location>
        <begin position="34"/>
        <end position="45"/>
    </location>
</feature>
<reference evidence="4 5" key="1">
    <citation type="submission" date="2018-07" db="EMBL/GenBank/DDBJ databases">
        <title>Genome sequencing of oomycete isolates from Chile give support for New Zealand origin for Phytophthora kernoviae and make available the first Nothophytophthora sp. genome.</title>
        <authorList>
            <person name="Studholme D.J."/>
            <person name="Sanfuentes E."/>
            <person name="Panda P."/>
            <person name="Hill R."/>
            <person name="Sambles C."/>
            <person name="Grant M."/>
            <person name="Williams N.M."/>
            <person name="Mcdougal R.L."/>
        </authorList>
    </citation>
    <scope>NUCLEOTIDE SEQUENCE [LARGE SCALE GENOMIC DNA]</scope>
    <source>
        <strain evidence="2">Chile2</strain>
        <strain evidence="3">Chile4</strain>
    </source>
</reference>
<dbReference type="Gene3D" id="3.40.50.300">
    <property type="entry name" value="P-loop containing nucleotide triphosphate hydrolases"/>
    <property type="match status" value="1"/>
</dbReference>
<sequence length="1102" mass="122029">MGNEVSRPSGLSPQDSGAVLPPSSPYTPTGASGRTQSFSTRSPSPQSRPPTPPSRRTSSSGSLPSPANPRKDRNIQRMDRAIRRRVRGGVTYNMKLLLRGAKGTGKTSLFQRLQGEPIPETHQSTPELQSATINWSFRANLEENVKCEVWDVVDRGFVIQVGTEETVNGSAAVSAEPVEQGGLQSGGSLSAEAAAAAVAAASTVSSMSNGMHSVAIVDASTVDVYHEAHGVIFLLDVTKWDTLEYVKQQLDNVPVHIPTVVLGNFRDQGAQRKIFKEDIQELLYGSTNRPQHPQWRRPVELLYFECSLLNCYGLKSLHQYFGIPFLQLKLATIRQQMRIVEGEFAHLKHDLQANISEQRYADYVEHIRTTGSDIRTGKRAAGGVDAPTPPKRNGSVKVEEATRHAKPVVLDEDMKQSVSPNDDESIVMIKENRGEVSPEISPSEPTTVSVVSEPTKEEQKQEQGFDTEDLPARSTFADSKGAVPLKFEHQESVTSMSDEVAGGSITVKAESETITSEEKSSDIPVAANTDSSRPRKASIEEVIHLEDFQVPKTRAGMNDLDHFYSEDESDDDGGEYDEDVVVAPANGRMKGPASGAYHKQRFLDSDSSDSEDTEIVTTRKDDIRPSTNDPDNTVADCSTTVESPDNAVGTFNVGLDAKQMNSVLEDDNDEDVPTPEERHLPETLPSVSLKVTSLANQLQEVHVDNDAIKAPGDTPAWEESGGDHPNASSGVAIPDSSFENTDVMEAIRKAQEEAMLTALLVLRPLTQANVCLRDFDMHMLFQSEAAYRRRRSWTVAAIKPKNTVTIGPTRRPRRTVRNCKTAKQDAQREIKAARRQSQLGDKNKPEIEIDGESDNQKEEDDDATDDNAIKLKDELLVMQSEIETLQRRRLLLDSALVNSRTNAVTHAIGLTKGFYVHFSNGFDPVHHPVQSWQAEEYLRGIMRCDAICTEFRGVDLFLNQYKACTAGHASLRMFVHDIAVINESQSDQDGAIQILAKGVVRYRVSRATLEKFFPRVIEDEVLAQELIGKEYSMQYDKVFHFQHGRVFQHELRVDLCNSMLELTQNPFVAMKLLEASLMTKHGHLKLDHNIVEDMNQLENSAL</sequence>
<feature type="compositionally biased region" description="Low complexity" evidence="1">
    <location>
        <begin position="441"/>
        <end position="453"/>
    </location>
</feature>
<dbReference type="GO" id="GO:0005525">
    <property type="term" value="F:GTP binding"/>
    <property type="evidence" value="ECO:0007669"/>
    <property type="project" value="InterPro"/>
</dbReference>
<dbReference type="EMBL" id="MBDN02000047">
    <property type="protein sequence ID" value="RLN82727.1"/>
    <property type="molecule type" value="Genomic_DNA"/>
</dbReference>
<organism evidence="3 4">
    <name type="scientific">Phytophthora kernoviae</name>
    <dbReference type="NCBI Taxonomy" id="325452"/>
    <lineage>
        <taxon>Eukaryota</taxon>
        <taxon>Sar</taxon>
        <taxon>Stramenopiles</taxon>
        <taxon>Oomycota</taxon>
        <taxon>Peronosporomycetes</taxon>
        <taxon>Peronosporales</taxon>
        <taxon>Peronosporaceae</taxon>
        <taxon>Phytophthora</taxon>
    </lineage>
</organism>
<dbReference type="STRING" id="325452.A0A3R7JWU8"/>
<feature type="region of interest" description="Disordered" evidence="1">
    <location>
        <begin position="708"/>
        <end position="735"/>
    </location>
</feature>
<feature type="region of interest" description="Disordered" evidence="1">
    <location>
        <begin position="375"/>
        <end position="400"/>
    </location>
</feature>
<dbReference type="SUPFAM" id="SSF52540">
    <property type="entry name" value="P-loop containing nucleoside triphosphate hydrolases"/>
    <property type="match status" value="1"/>
</dbReference>
<feature type="compositionally biased region" description="Low complexity" evidence="1">
    <location>
        <begin position="54"/>
        <end position="65"/>
    </location>
</feature>
<gene>
    <name evidence="2" type="ORF">BBI17_002660</name>
    <name evidence="3" type="ORF">BBO99_00002701</name>
</gene>
<proteinExistence type="predicted"/>
<protein>
    <recommendedName>
        <fullName evidence="6">GTP-binding protein Parf</fullName>
    </recommendedName>
</protein>
<feature type="compositionally biased region" description="Basic and acidic residues" evidence="1">
    <location>
        <begin position="454"/>
        <end position="463"/>
    </location>
</feature>
<dbReference type="PANTHER" id="PTHR14932">
    <property type="entry name" value="RAS GTPASE-RELATED"/>
    <property type="match status" value="1"/>
</dbReference>
<comment type="caution">
    <text evidence="3">The sequence shown here is derived from an EMBL/GenBank/DDBJ whole genome shotgun (WGS) entry which is preliminary data.</text>
</comment>
<dbReference type="InterPro" id="IPR040385">
    <property type="entry name" value="RABL6"/>
</dbReference>
<dbReference type="GO" id="GO:0005829">
    <property type="term" value="C:cytosol"/>
    <property type="evidence" value="ECO:0007669"/>
    <property type="project" value="TreeGrafter"/>
</dbReference>
<feature type="region of interest" description="Disordered" evidence="1">
    <location>
        <begin position="509"/>
        <end position="534"/>
    </location>
</feature>
<feature type="compositionally biased region" description="Basic and acidic residues" evidence="1">
    <location>
        <begin position="69"/>
        <end position="81"/>
    </location>
</feature>
<evidence type="ECO:0000256" key="1">
    <source>
        <dbReference type="SAM" id="MobiDB-lite"/>
    </source>
</evidence>
<dbReference type="Proteomes" id="UP000285624">
    <property type="component" value="Unassembled WGS sequence"/>
</dbReference>
<feature type="region of interest" description="Disordered" evidence="1">
    <location>
        <begin position="1"/>
        <end position="86"/>
    </location>
</feature>
<keyword evidence="4" id="KW-1185">Reference proteome</keyword>
<evidence type="ECO:0000313" key="3">
    <source>
        <dbReference type="EMBL" id="RLN82727.1"/>
    </source>
</evidence>
<feature type="region of interest" description="Disordered" evidence="1">
    <location>
        <begin position="585"/>
        <end position="632"/>
    </location>
</feature>
<dbReference type="InterPro" id="IPR027417">
    <property type="entry name" value="P-loop_NTPase"/>
</dbReference>
<evidence type="ECO:0000313" key="5">
    <source>
        <dbReference type="Proteomes" id="UP000285883"/>
    </source>
</evidence>
<evidence type="ECO:0000313" key="2">
    <source>
        <dbReference type="EMBL" id="RLN36667.1"/>
    </source>
</evidence>
<feature type="region of interest" description="Disordered" evidence="1">
    <location>
        <begin position="434"/>
        <end position="472"/>
    </location>
</feature>
<evidence type="ECO:0000313" key="4">
    <source>
        <dbReference type="Proteomes" id="UP000285624"/>
    </source>
</evidence>